<proteinExistence type="predicted"/>
<reference evidence="2" key="1">
    <citation type="journal article" date="2020" name="Cell">
        <title>Large-Scale Comparative Analyses of Tick Genomes Elucidate Their Genetic Diversity and Vector Capacities.</title>
        <authorList>
            <consortium name="Tick Genome and Microbiome Consortium (TIGMIC)"/>
            <person name="Jia N."/>
            <person name="Wang J."/>
            <person name="Shi W."/>
            <person name="Du L."/>
            <person name="Sun Y."/>
            <person name="Zhan W."/>
            <person name="Jiang J.F."/>
            <person name="Wang Q."/>
            <person name="Zhang B."/>
            <person name="Ji P."/>
            <person name="Bell-Sakyi L."/>
            <person name="Cui X.M."/>
            <person name="Yuan T.T."/>
            <person name="Jiang B.G."/>
            <person name="Yang W.F."/>
            <person name="Lam T.T."/>
            <person name="Chang Q.C."/>
            <person name="Ding S.J."/>
            <person name="Wang X.J."/>
            <person name="Zhu J.G."/>
            <person name="Ruan X.D."/>
            <person name="Zhao L."/>
            <person name="Wei J.T."/>
            <person name="Ye R.Z."/>
            <person name="Que T.C."/>
            <person name="Du C.H."/>
            <person name="Zhou Y.H."/>
            <person name="Cheng J.X."/>
            <person name="Dai P.F."/>
            <person name="Guo W.B."/>
            <person name="Han X.H."/>
            <person name="Huang E.J."/>
            <person name="Li L.F."/>
            <person name="Wei W."/>
            <person name="Gao Y.C."/>
            <person name="Liu J.Z."/>
            <person name="Shao H.Z."/>
            <person name="Wang X."/>
            <person name="Wang C.C."/>
            <person name="Yang T.C."/>
            <person name="Huo Q.B."/>
            <person name="Li W."/>
            <person name="Chen H.Y."/>
            <person name="Chen S.E."/>
            <person name="Zhou L.G."/>
            <person name="Ni X.B."/>
            <person name="Tian J.H."/>
            <person name="Sheng Y."/>
            <person name="Liu T."/>
            <person name="Pan Y.S."/>
            <person name="Xia L.Y."/>
            <person name="Li J."/>
            <person name="Zhao F."/>
            <person name="Cao W.C."/>
        </authorList>
    </citation>
    <scope>NUCLEOTIDE SEQUENCE</scope>
    <source>
        <strain evidence="2">Rmic-2018</strain>
    </source>
</reference>
<name>A0A9J6DVN2_RHIMP</name>
<feature type="compositionally biased region" description="Basic and acidic residues" evidence="1">
    <location>
        <begin position="97"/>
        <end position="106"/>
    </location>
</feature>
<feature type="region of interest" description="Disordered" evidence="1">
    <location>
        <begin position="24"/>
        <end position="43"/>
    </location>
</feature>
<evidence type="ECO:0000313" key="3">
    <source>
        <dbReference type="Proteomes" id="UP000821866"/>
    </source>
</evidence>
<gene>
    <name evidence="2" type="ORF">HPB51_017823</name>
</gene>
<evidence type="ECO:0000313" key="2">
    <source>
        <dbReference type="EMBL" id="KAH8026285.1"/>
    </source>
</evidence>
<sequence>MSWASTQQVLDGFVCPAPCARRGRGSAKLMTPGQDFRREAPPKEKKSSAYLFFMNAKQTRSVLSLDMPNVPQGAVLVRIIDGSTKRVARQSLRVVSRSDHGEDESNLRSGVGNGIVRGNDHGKRQANPYTTHVQRLLAADGGGRRMVAAILGLFSASALPGRAVPAKSEKAVTNCVTTGRHPGG</sequence>
<dbReference type="EMBL" id="JABSTU010000007">
    <property type="protein sequence ID" value="KAH8026285.1"/>
    <property type="molecule type" value="Genomic_DNA"/>
</dbReference>
<organism evidence="2 3">
    <name type="scientific">Rhipicephalus microplus</name>
    <name type="common">Cattle tick</name>
    <name type="synonym">Boophilus microplus</name>
    <dbReference type="NCBI Taxonomy" id="6941"/>
    <lineage>
        <taxon>Eukaryota</taxon>
        <taxon>Metazoa</taxon>
        <taxon>Ecdysozoa</taxon>
        <taxon>Arthropoda</taxon>
        <taxon>Chelicerata</taxon>
        <taxon>Arachnida</taxon>
        <taxon>Acari</taxon>
        <taxon>Parasitiformes</taxon>
        <taxon>Ixodida</taxon>
        <taxon>Ixodoidea</taxon>
        <taxon>Ixodidae</taxon>
        <taxon>Rhipicephalinae</taxon>
        <taxon>Rhipicephalus</taxon>
        <taxon>Boophilus</taxon>
    </lineage>
</organism>
<dbReference type="AlphaFoldDB" id="A0A9J6DVN2"/>
<comment type="caution">
    <text evidence="2">The sequence shown here is derived from an EMBL/GenBank/DDBJ whole genome shotgun (WGS) entry which is preliminary data.</text>
</comment>
<accession>A0A9J6DVN2</accession>
<feature type="region of interest" description="Disordered" evidence="1">
    <location>
        <begin position="97"/>
        <end position="126"/>
    </location>
</feature>
<keyword evidence="3" id="KW-1185">Reference proteome</keyword>
<dbReference type="Proteomes" id="UP000821866">
    <property type="component" value="Unassembled WGS sequence"/>
</dbReference>
<protein>
    <submittedName>
        <fullName evidence="2">Uncharacterized protein</fullName>
    </submittedName>
</protein>
<evidence type="ECO:0000256" key="1">
    <source>
        <dbReference type="SAM" id="MobiDB-lite"/>
    </source>
</evidence>
<reference evidence="2" key="2">
    <citation type="submission" date="2021-09" db="EMBL/GenBank/DDBJ databases">
        <authorList>
            <person name="Jia N."/>
            <person name="Wang J."/>
            <person name="Shi W."/>
            <person name="Du L."/>
            <person name="Sun Y."/>
            <person name="Zhan W."/>
            <person name="Jiang J."/>
            <person name="Wang Q."/>
            <person name="Zhang B."/>
            <person name="Ji P."/>
            <person name="Sakyi L.B."/>
            <person name="Cui X."/>
            <person name="Yuan T."/>
            <person name="Jiang B."/>
            <person name="Yang W."/>
            <person name="Lam T.T.-Y."/>
            <person name="Chang Q."/>
            <person name="Ding S."/>
            <person name="Wang X."/>
            <person name="Zhu J."/>
            <person name="Ruan X."/>
            <person name="Zhao L."/>
            <person name="Wei J."/>
            <person name="Que T."/>
            <person name="Du C."/>
            <person name="Cheng J."/>
            <person name="Dai P."/>
            <person name="Han X."/>
            <person name="Huang E."/>
            <person name="Gao Y."/>
            <person name="Liu J."/>
            <person name="Shao H."/>
            <person name="Ye R."/>
            <person name="Li L."/>
            <person name="Wei W."/>
            <person name="Wang X."/>
            <person name="Wang C."/>
            <person name="Huo Q."/>
            <person name="Li W."/>
            <person name="Guo W."/>
            <person name="Chen H."/>
            <person name="Chen S."/>
            <person name="Zhou L."/>
            <person name="Zhou L."/>
            <person name="Ni X."/>
            <person name="Tian J."/>
            <person name="Zhou Y."/>
            <person name="Sheng Y."/>
            <person name="Liu T."/>
            <person name="Pan Y."/>
            <person name="Xia L."/>
            <person name="Li J."/>
            <person name="Zhao F."/>
            <person name="Cao W."/>
        </authorList>
    </citation>
    <scope>NUCLEOTIDE SEQUENCE</scope>
    <source>
        <strain evidence="2">Rmic-2018</strain>
        <tissue evidence="2">Larvae</tissue>
    </source>
</reference>